<dbReference type="EMBL" id="JAPDNT010000029">
    <property type="protein sequence ID" value="MCW3477101.1"/>
    <property type="molecule type" value="Genomic_DNA"/>
</dbReference>
<reference evidence="3" key="1">
    <citation type="submission" date="2022-09" db="EMBL/GenBank/DDBJ databases">
        <title>Rhodovastum sp. nov. RN2-1 isolated from soil in Seongnam, South Korea.</title>
        <authorList>
            <person name="Le N.T."/>
        </authorList>
    </citation>
    <scope>NUCLEOTIDE SEQUENCE</scope>
    <source>
        <strain evidence="3">RN2-1</strain>
    </source>
</reference>
<dbReference type="GO" id="GO:0006749">
    <property type="term" value="P:glutathione metabolic process"/>
    <property type="evidence" value="ECO:0007669"/>
    <property type="project" value="TreeGrafter"/>
</dbReference>
<feature type="domain" description="Hydantoinase B/oxoprolinase" evidence="2">
    <location>
        <begin position="4"/>
        <end position="525"/>
    </location>
</feature>
<comment type="caution">
    <text evidence="3">The sequence shown here is derived from an EMBL/GenBank/DDBJ whole genome shotgun (WGS) entry which is preliminary data.</text>
</comment>
<sequence>MKIDPVTLEVFRNRLDAIAQEMQNTLLKSAYSIMLKEGGDCSCALFSAAGETIAQAVSNPIHLAAFLPAAQHVLARFPAATMREGDVFVLNDPYNGGTHVPDVIVMVPVFAEGVLIAIGCSLGHHQDMGGMAPGSMPANATELLQEGFVIPPTRLYAQGVLNETLVEILRRNVRVPDMVYGDLMAQVAAGKTAALRLGHLIDRHGLELFAAVVPALLDHAERLTRAELARIPPGTYTFEDIIDSDGIDLDRQLRIAVTVTVSAAGMHVDFAGTSPQAKGPANCPPGAVLAPVYYAVHALLGAAIPGNSGAFRPITVSVPERSILSPVAPAPVGIRYHTLKRVVDALMGALSPVLPRRVPAAPHGSDLCMSWGGLDADTGRAFVYMECTTGGTGATWHSDGVDHMACDIGNSRNIPAEAAEIDFPVRIWANRLRIDSGGAGEFRGGLGVERVVELRRGEVTVSHRSDRHFTPPWGLGGGWPGARWTTLVERADGSRDTVPGRLIFRLSAGERVVGLTGGGGGHGDPLDRPPSAVFDDVSDGKVSVQAARKLYGVVIGADARLDAAATASLRATMARRGPAIDRGMRGWALEITNGESDDRGAIASGVTLSAPTSSRKAAP</sequence>
<dbReference type="AlphaFoldDB" id="A0AA41YQY6"/>
<dbReference type="PANTHER" id="PTHR11365">
    <property type="entry name" value="5-OXOPROLINASE RELATED"/>
    <property type="match status" value="1"/>
</dbReference>
<name>A0AA41YQY6_9PROT</name>
<evidence type="ECO:0000313" key="4">
    <source>
        <dbReference type="Proteomes" id="UP001165679"/>
    </source>
</evidence>
<dbReference type="GO" id="GO:0005829">
    <property type="term" value="C:cytosol"/>
    <property type="evidence" value="ECO:0007669"/>
    <property type="project" value="TreeGrafter"/>
</dbReference>
<feature type="region of interest" description="Disordered" evidence="1">
    <location>
        <begin position="597"/>
        <end position="619"/>
    </location>
</feature>
<evidence type="ECO:0000259" key="2">
    <source>
        <dbReference type="Pfam" id="PF02538"/>
    </source>
</evidence>
<dbReference type="RefSeq" id="WP_264716021.1">
    <property type="nucleotide sequence ID" value="NZ_JAPDNT010000029.1"/>
</dbReference>
<keyword evidence="4" id="KW-1185">Reference proteome</keyword>
<dbReference type="Proteomes" id="UP001165679">
    <property type="component" value="Unassembled WGS sequence"/>
</dbReference>
<organism evidence="3 4">
    <name type="scientific">Limobrevibacterium gyesilva</name>
    <dbReference type="NCBI Taxonomy" id="2991712"/>
    <lineage>
        <taxon>Bacteria</taxon>
        <taxon>Pseudomonadati</taxon>
        <taxon>Pseudomonadota</taxon>
        <taxon>Alphaproteobacteria</taxon>
        <taxon>Acetobacterales</taxon>
        <taxon>Acetobacteraceae</taxon>
        <taxon>Limobrevibacterium</taxon>
    </lineage>
</organism>
<gene>
    <name evidence="3" type="ORF">OL599_21250</name>
</gene>
<dbReference type="InterPro" id="IPR003692">
    <property type="entry name" value="Hydantoinase_B"/>
</dbReference>
<feature type="compositionally biased region" description="Polar residues" evidence="1">
    <location>
        <begin position="606"/>
        <end position="619"/>
    </location>
</feature>
<dbReference type="PANTHER" id="PTHR11365:SF23">
    <property type="entry name" value="HYPOTHETICAL 5-OXOPROLINASE (EUROFUNG)-RELATED"/>
    <property type="match status" value="1"/>
</dbReference>
<reference evidence="3" key="2">
    <citation type="submission" date="2022-10" db="EMBL/GenBank/DDBJ databases">
        <authorList>
            <person name="Trinh H.N."/>
        </authorList>
    </citation>
    <scope>NUCLEOTIDE SEQUENCE</scope>
    <source>
        <strain evidence="3">RN2-1</strain>
    </source>
</reference>
<accession>A0AA41YQY6</accession>
<evidence type="ECO:0000256" key="1">
    <source>
        <dbReference type="SAM" id="MobiDB-lite"/>
    </source>
</evidence>
<dbReference type="InterPro" id="IPR045079">
    <property type="entry name" value="Oxoprolinase-like"/>
</dbReference>
<dbReference type="GO" id="GO:0017168">
    <property type="term" value="F:5-oxoprolinase (ATP-hydrolyzing) activity"/>
    <property type="evidence" value="ECO:0007669"/>
    <property type="project" value="TreeGrafter"/>
</dbReference>
<proteinExistence type="predicted"/>
<dbReference type="Pfam" id="PF02538">
    <property type="entry name" value="Hydantoinase_B"/>
    <property type="match status" value="1"/>
</dbReference>
<protein>
    <submittedName>
        <fullName evidence="3">Hydantoinase B/oxoprolinase family protein</fullName>
    </submittedName>
</protein>
<evidence type="ECO:0000313" key="3">
    <source>
        <dbReference type="EMBL" id="MCW3477101.1"/>
    </source>
</evidence>